<keyword evidence="5 9" id="KW-1278">Translocase</keyword>
<comment type="caution">
    <text evidence="10">The sequence shown here is derived from an EMBL/GenBank/DDBJ whole genome shotgun (WGS) entry which is preliminary data.</text>
</comment>
<feature type="transmembrane region" description="Helical" evidence="9">
    <location>
        <begin position="296"/>
        <end position="318"/>
    </location>
</feature>
<comment type="similarity">
    <text evidence="9">Belongs to the H(+)-translocating pyrophosphatase (TC 3.A.10) family. K(+)-insensitive subfamily.</text>
</comment>
<keyword evidence="7 9" id="KW-0406">Ion transport</keyword>
<dbReference type="InterPro" id="IPR004131">
    <property type="entry name" value="PPase-energised_H-pump"/>
</dbReference>
<feature type="transmembrane region" description="Helical" evidence="9">
    <location>
        <begin position="338"/>
        <end position="358"/>
    </location>
</feature>
<keyword evidence="11" id="KW-1185">Reference proteome</keyword>
<dbReference type="PANTHER" id="PTHR31998">
    <property type="entry name" value="K(+)-INSENSITIVE PYROPHOSPHATE-ENERGIZED PROTON PUMP"/>
    <property type="match status" value="1"/>
</dbReference>
<dbReference type="AlphaFoldDB" id="A0A246JX84"/>
<evidence type="ECO:0000313" key="11">
    <source>
        <dbReference type="Proteomes" id="UP000197361"/>
    </source>
</evidence>
<evidence type="ECO:0000256" key="9">
    <source>
        <dbReference type="HAMAP-Rule" id="MF_01129"/>
    </source>
</evidence>
<comment type="function">
    <text evidence="9">Proton pump that utilizes the energy of pyrophosphate hydrolysis as the driving force for proton movement across the membrane. Generates a proton motive force.</text>
</comment>
<dbReference type="GO" id="GO:0000287">
    <property type="term" value="F:magnesium ion binding"/>
    <property type="evidence" value="ECO:0007669"/>
    <property type="project" value="UniProtKB-UniRule"/>
</dbReference>
<dbReference type="Proteomes" id="UP000197361">
    <property type="component" value="Unassembled WGS sequence"/>
</dbReference>
<reference evidence="10 11" key="1">
    <citation type="journal article" date="2010" name="Int. J. Syst. Evol. Microbiol.">
        <title>Sphingopyxis bauzanensis sp. nov., a psychrophilic bacterium isolated from soil.</title>
        <authorList>
            <person name="Zhang D.C."/>
            <person name="Liu H.C."/>
            <person name="Xin Y.H."/>
            <person name="Zhou Y.G."/>
            <person name="Schinner F."/>
            <person name="Margesin R."/>
        </authorList>
    </citation>
    <scope>NUCLEOTIDE SEQUENCE [LARGE SCALE GENOMIC DNA]</scope>
    <source>
        <strain evidence="10 11">DSM 22271</strain>
    </source>
</reference>
<feature type="transmembrane region" description="Helical" evidence="9">
    <location>
        <begin position="509"/>
        <end position="532"/>
    </location>
</feature>
<comment type="cofactor">
    <cofactor evidence="9">
        <name>Mg(2+)</name>
        <dbReference type="ChEBI" id="CHEBI:18420"/>
    </cofactor>
</comment>
<feature type="transmembrane region" description="Helical" evidence="9">
    <location>
        <begin position="6"/>
        <end position="26"/>
    </location>
</feature>
<feature type="transmembrane region" description="Helical" evidence="9">
    <location>
        <begin position="585"/>
        <end position="607"/>
    </location>
</feature>
<keyword evidence="2 9" id="KW-0813">Transport</keyword>
<comment type="subcellular location">
    <subcellularLocation>
        <location evidence="9">Cell membrane</location>
        <topology evidence="9">Multi-pass membrane protein</topology>
    </subcellularLocation>
    <subcellularLocation>
        <location evidence="1">Endomembrane system</location>
        <topology evidence="1">Multi-pass membrane protein</topology>
    </subcellularLocation>
</comment>
<comment type="subunit">
    <text evidence="9">Homodimer.</text>
</comment>
<feature type="transmembrane region" description="Helical" evidence="9">
    <location>
        <begin position="79"/>
        <end position="99"/>
    </location>
</feature>
<dbReference type="HAMAP" id="MF_01129">
    <property type="entry name" value="PPase_energized_pump"/>
    <property type="match status" value="1"/>
</dbReference>
<organism evidence="10 11">
    <name type="scientific">Sphingopyxis bauzanensis</name>
    <dbReference type="NCBI Taxonomy" id="651663"/>
    <lineage>
        <taxon>Bacteria</taxon>
        <taxon>Pseudomonadati</taxon>
        <taxon>Pseudomonadota</taxon>
        <taxon>Alphaproteobacteria</taxon>
        <taxon>Sphingomonadales</taxon>
        <taxon>Sphingomonadaceae</taxon>
        <taxon>Sphingopyxis</taxon>
    </lineage>
</organism>
<keyword evidence="10" id="KW-0378">Hydrolase</keyword>
<dbReference type="EC" id="7.1.3.1" evidence="9"/>
<dbReference type="NCBIfam" id="NF001960">
    <property type="entry name" value="PRK00733.3-5"/>
    <property type="match status" value="1"/>
</dbReference>
<evidence type="ECO:0000256" key="5">
    <source>
        <dbReference type="ARBA" id="ARBA00022967"/>
    </source>
</evidence>
<keyword evidence="8 9" id="KW-0472">Membrane</keyword>
<accession>A0A246JX84</accession>
<evidence type="ECO:0000256" key="7">
    <source>
        <dbReference type="ARBA" id="ARBA00023065"/>
    </source>
</evidence>
<keyword evidence="9" id="KW-0375">Hydrogen ion transport</keyword>
<name>A0A246JX84_9SPHN</name>
<dbReference type="EMBL" id="NISK01000002">
    <property type="protein sequence ID" value="OWQ97648.1"/>
    <property type="molecule type" value="Genomic_DNA"/>
</dbReference>
<protein>
    <recommendedName>
        <fullName evidence="9">K(+)-insensitive pyrophosphate-energized proton pump</fullName>
        <ecNumber evidence="9">7.1.3.1</ecNumber>
    </recommendedName>
    <alternativeName>
        <fullName evidence="9">Membrane-bound proton-translocating pyrophosphatase</fullName>
    </alternativeName>
    <alternativeName>
        <fullName evidence="9">Pyrophosphate-energized inorganic pyrophosphatase</fullName>
        <shortName evidence="9">H(+)-PPase</shortName>
    </alternativeName>
</protein>
<gene>
    <name evidence="9 10" type="primary">hppA</name>
    <name evidence="10" type="ORF">CDQ92_09150</name>
</gene>
<feature type="transmembrane region" description="Helical" evidence="9">
    <location>
        <begin position="237"/>
        <end position="256"/>
    </location>
</feature>
<dbReference type="NCBIfam" id="NF001951">
    <property type="entry name" value="PRK00733.1-2"/>
    <property type="match status" value="1"/>
</dbReference>
<dbReference type="OrthoDB" id="9808652at2"/>
<feature type="site" description="Determinant of potassium independence" evidence="9">
    <location>
        <position position="470"/>
    </location>
</feature>
<feature type="transmembrane region" description="Helical" evidence="9">
    <location>
        <begin position="262"/>
        <end position="284"/>
    </location>
</feature>
<dbReference type="NCBIfam" id="TIGR01104">
    <property type="entry name" value="V_PPase"/>
    <property type="match status" value="1"/>
</dbReference>
<evidence type="ECO:0000256" key="2">
    <source>
        <dbReference type="ARBA" id="ARBA00022448"/>
    </source>
</evidence>
<keyword evidence="6 9" id="KW-1133">Transmembrane helix</keyword>
<evidence type="ECO:0000256" key="6">
    <source>
        <dbReference type="ARBA" id="ARBA00022989"/>
    </source>
</evidence>
<feature type="transmembrane region" description="Helical" evidence="9">
    <location>
        <begin position="476"/>
        <end position="497"/>
    </location>
</feature>
<keyword evidence="4 9" id="KW-0460">Magnesium</keyword>
<dbReference type="GO" id="GO:0004427">
    <property type="term" value="F:inorganic diphosphate phosphatase activity"/>
    <property type="evidence" value="ECO:0007669"/>
    <property type="project" value="UniProtKB-UniRule"/>
</dbReference>
<feature type="transmembrane region" description="Helical" evidence="9">
    <location>
        <begin position="159"/>
        <end position="179"/>
    </location>
</feature>
<feature type="transmembrane region" description="Helical" evidence="9">
    <location>
        <begin position="397"/>
        <end position="430"/>
    </location>
</feature>
<evidence type="ECO:0000313" key="10">
    <source>
        <dbReference type="EMBL" id="OWQ97648.1"/>
    </source>
</evidence>
<feature type="transmembrane region" description="Helical" evidence="9">
    <location>
        <begin position="120"/>
        <end position="147"/>
    </location>
</feature>
<dbReference type="Pfam" id="PF03030">
    <property type="entry name" value="H_PPase"/>
    <property type="match status" value="1"/>
</dbReference>
<dbReference type="GO" id="GO:0012505">
    <property type="term" value="C:endomembrane system"/>
    <property type="evidence" value="ECO:0007669"/>
    <property type="project" value="UniProtKB-SubCell"/>
</dbReference>
<keyword evidence="3 9" id="KW-0812">Transmembrane</keyword>
<dbReference type="GO" id="GO:0009678">
    <property type="term" value="F:diphosphate hydrolysis-driven proton transmembrane transporter activity"/>
    <property type="evidence" value="ECO:0007669"/>
    <property type="project" value="UniProtKB-UniRule"/>
</dbReference>
<evidence type="ECO:0000256" key="3">
    <source>
        <dbReference type="ARBA" id="ARBA00022692"/>
    </source>
</evidence>
<keyword evidence="9" id="KW-1003">Cell membrane</keyword>
<proteinExistence type="inferred from homology"/>
<comment type="catalytic activity">
    <reaction evidence="9">
        <text>diphosphate + H2O + H(+)(in) = 2 phosphate + 2 H(+)(out)</text>
        <dbReference type="Rhea" id="RHEA:13973"/>
        <dbReference type="ChEBI" id="CHEBI:15377"/>
        <dbReference type="ChEBI" id="CHEBI:15378"/>
        <dbReference type="ChEBI" id="CHEBI:33019"/>
        <dbReference type="ChEBI" id="CHEBI:43474"/>
        <dbReference type="EC" id="7.1.3.1"/>
    </reaction>
</comment>
<comment type="caution">
    <text evidence="9">Lacks conserved residue(s) required for the propagation of feature annotation.</text>
</comment>
<dbReference type="GO" id="GO:0005886">
    <property type="term" value="C:plasma membrane"/>
    <property type="evidence" value="ECO:0007669"/>
    <property type="project" value="UniProtKB-SubCell"/>
</dbReference>
<evidence type="ECO:0000256" key="4">
    <source>
        <dbReference type="ARBA" id="ARBA00022842"/>
    </source>
</evidence>
<dbReference type="PIRSF" id="PIRSF001265">
    <property type="entry name" value="H+-PPase"/>
    <property type="match status" value="1"/>
</dbReference>
<evidence type="ECO:0000256" key="8">
    <source>
        <dbReference type="ARBA" id="ARBA00023136"/>
    </source>
</evidence>
<evidence type="ECO:0000256" key="1">
    <source>
        <dbReference type="ARBA" id="ARBA00004127"/>
    </source>
</evidence>
<feature type="transmembrane region" description="Helical" evidence="9">
    <location>
        <begin position="619"/>
        <end position="641"/>
    </location>
</feature>
<feature type="transmembrane region" description="Helical" evidence="9">
    <location>
        <begin position="56"/>
        <end position="73"/>
    </location>
</feature>
<sequence>MDPVMIAIACGLIAVLYGFITSRQVLSASPGNEKMQEIAAAIQEGAKAYLGRQYRTIAIVGVVVAILVGFFLGPISATGFVIGAVLSGVAGFVGMNISVKANVRTAAAAQTGLQAGLTMAFRAGAITGMLVAGLALLAISVFFWYLIGPGGFTVGGEDRTVVDALVALAFGASLISIFARLGGGIFTKAADVGADLVGKVEAGIPEDDPRNPAVIADNVGDNVGDCAGMAADLFETYVVTVGATMVLMALLLKGAGDMLVPLMSLPLLMGGVCIITSIIGTYFVRLGGGTNVMGAMYKGFLVTAILSVPAIWFSTSYILRGDMTTDVVGTTFNGMDLFYCSLLGLVITGLIIWITEYYTGTNYRPVRSIAKASETGHGTNVIQGLAISLESTALPTLVICAGIIIAYILAGIIGIAFAATAMLALAGMVVALDAYGPVTDNAGGIAEMAGLDESVREKTDLLDAVGNTTKAVTKGYAIGSAGLAALVLFGTYTADITEYSAKLGLTEPLTFSLSSPYVIVGLLLGALLPYLFGAMGMTAVGRAAGEVVKDVRDQFKNNPGIMTYESKPDYARTVDLVTKAAIKEMIIPSLLPVLAPIVVYFVILAVAGQVAALEALGALLLGVIVGGLFVAISMTSGGGAWDNAKKYIEDGNHGGKGSEAHKAAVTGDTVGDPYKDTAGPAVNPMIKITNIVAILLLAALAAG</sequence>